<sequence>MFSPLDKFVMRKILIASGLVLASVSAAQANAQPTMSNFSYDYAEARIGISPLTYGAGFSTSIHPNAHITGSVDTEFDSDWDAALGVGFHAPVNNWADITGEIKARSAKNKGALKSSSGKFGVEVNLGVRQWLGPQLEVGGTIGHLNIDDYEEVIGSVYGRFHATELFSVGVTGRFNELYGDQVMLSTRFKF</sequence>
<organism evidence="2 3">
    <name type="scientific">Photobacterium gaetbulicola Gung47</name>
    <dbReference type="NCBI Taxonomy" id="658445"/>
    <lineage>
        <taxon>Bacteria</taxon>
        <taxon>Pseudomonadati</taxon>
        <taxon>Pseudomonadota</taxon>
        <taxon>Gammaproteobacteria</taxon>
        <taxon>Vibrionales</taxon>
        <taxon>Vibrionaceae</taxon>
        <taxon>Photobacterium</taxon>
    </lineage>
</organism>
<name>A0A0C5WQ85_9GAMM</name>
<dbReference type="AlphaFoldDB" id="A0A0C5WQ85"/>
<gene>
    <name evidence="2" type="ORF">H744_2c2602</name>
</gene>
<evidence type="ECO:0000313" key="3">
    <source>
        <dbReference type="Proteomes" id="UP000032303"/>
    </source>
</evidence>
<evidence type="ECO:0008006" key="4">
    <source>
        <dbReference type="Google" id="ProtNLM"/>
    </source>
</evidence>
<keyword evidence="1" id="KW-0732">Signal</keyword>
<dbReference type="STRING" id="658445.H744_2c2602"/>
<proteinExistence type="predicted"/>
<evidence type="ECO:0000256" key="1">
    <source>
        <dbReference type="SAM" id="SignalP"/>
    </source>
</evidence>
<dbReference type="EMBL" id="CP005974">
    <property type="protein sequence ID" value="AJR09258.1"/>
    <property type="molecule type" value="Genomic_DNA"/>
</dbReference>
<evidence type="ECO:0000313" key="2">
    <source>
        <dbReference type="EMBL" id="AJR09258.1"/>
    </source>
</evidence>
<feature type="chain" id="PRO_5002184576" description="Outer membrane protein beta-barrel domain-containing protein" evidence="1">
    <location>
        <begin position="32"/>
        <end position="191"/>
    </location>
</feature>
<protein>
    <recommendedName>
        <fullName evidence="4">Outer membrane protein beta-barrel domain-containing protein</fullName>
    </recommendedName>
</protein>
<accession>A0A0C5WQ85</accession>
<dbReference type="KEGG" id="pgb:H744_2c2602"/>
<feature type="signal peptide" evidence="1">
    <location>
        <begin position="1"/>
        <end position="31"/>
    </location>
</feature>
<dbReference type="Proteomes" id="UP000032303">
    <property type="component" value="Chromosome 2"/>
</dbReference>
<keyword evidence="3" id="KW-1185">Reference proteome</keyword>
<dbReference type="HOGENOM" id="CLU_132699_0_0_6"/>
<dbReference type="PATRIC" id="fig|658445.3.peg.4626"/>
<reference evidence="2 3" key="1">
    <citation type="submission" date="2013-05" db="EMBL/GenBank/DDBJ databases">
        <title>Complete genome sequence of the lipase-producing bacterium Photobacterium gaetbulicola Gung47.</title>
        <authorList>
            <person name="Kim Y.-O."/>
        </authorList>
    </citation>
    <scope>NUCLEOTIDE SEQUENCE [LARGE SCALE GENOMIC DNA]</scope>
    <source>
        <strain evidence="2 3">Gung47</strain>
    </source>
</reference>